<evidence type="ECO:0000256" key="1">
    <source>
        <dbReference type="ARBA" id="ARBA00022801"/>
    </source>
</evidence>
<keyword evidence="1 4" id="KW-0378">Hydrolase</keyword>
<dbReference type="PANTHER" id="PTHR12304:SF4">
    <property type="entry name" value="URIDINE NUCLEOSIDASE"/>
    <property type="match status" value="1"/>
</dbReference>
<name>A0A5D5AHX7_9EURY</name>
<evidence type="ECO:0000259" key="3">
    <source>
        <dbReference type="Pfam" id="PF01156"/>
    </source>
</evidence>
<dbReference type="GO" id="GO:0006152">
    <property type="term" value="P:purine nucleoside catabolic process"/>
    <property type="evidence" value="ECO:0007669"/>
    <property type="project" value="TreeGrafter"/>
</dbReference>
<keyword evidence="2" id="KW-0326">Glycosidase</keyword>
<comment type="caution">
    <text evidence="4">The sequence shown here is derived from an EMBL/GenBank/DDBJ whole genome shotgun (WGS) entry which is preliminary data.</text>
</comment>
<dbReference type="SUPFAM" id="SSF53590">
    <property type="entry name" value="Nucleoside hydrolase"/>
    <property type="match status" value="1"/>
</dbReference>
<protein>
    <submittedName>
        <fullName evidence="4">Nucleoside hydrolase</fullName>
    </submittedName>
</protein>
<accession>A0A5D5AHX7</accession>
<dbReference type="GO" id="GO:0045437">
    <property type="term" value="F:uridine nucleosidase activity"/>
    <property type="evidence" value="ECO:0007669"/>
    <property type="project" value="UniProtKB-ARBA"/>
</dbReference>
<evidence type="ECO:0000256" key="2">
    <source>
        <dbReference type="ARBA" id="ARBA00023295"/>
    </source>
</evidence>
<proteinExistence type="predicted"/>
<keyword evidence="5" id="KW-1185">Reference proteome</keyword>
<evidence type="ECO:0000313" key="5">
    <source>
        <dbReference type="Proteomes" id="UP000324104"/>
    </source>
</evidence>
<dbReference type="PANTHER" id="PTHR12304">
    <property type="entry name" value="INOSINE-URIDINE PREFERRING NUCLEOSIDE HYDROLASE"/>
    <property type="match status" value="1"/>
</dbReference>
<reference evidence="4 5" key="1">
    <citation type="submission" date="2019-08" db="EMBL/GenBank/DDBJ databases">
        <title>Archaea genome.</title>
        <authorList>
            <person name="Kajale S."/>
            <person name="Shouche Y."/>
            <person name="Deshpande N."/>
            <person name="Sharma A."/>
        </authorList>
    </citation>
    <scope>NUCLEOTIDE SEQUENCE [LARGE SCALE GENOMIC DNA]</scope>
    <source>
        <strain evidence="4 5">ESP3B_9</strain>
    </source>
</reference>
<dbReference type="GO" id="GO:0008477">
    <property type="term" value="F:purine nucleosidase activity"/>
    <property type="evidence" value="ECO:0007669"/>
    <property type="project" value="TreeGrafter"/>
</dbReference>
<dbReference type="Gene3D" id="3.90.245.10">
    <property type="entry name" value="Ribonucleoside hydrolase-like"/>
    <property type="match status" value="1"/>
</dbReference>
<dbReference type="InterPro" id="IPR001910">
    <property type="entry name" value="Inosine/uridine_hydrolase_dom"/>
</dbReference>
<dbReference type="InterPro" id="IPR036452">
    <property type="entry name" value="Ribo_hydro-like"/>
</dbReference>
<dbReference type="AlphaFoldDB" id="A0A5D5AHX7"/>
<dbReference type="EMBL" id="VTAW01000038">
    <property type="protein sequence ID" value="TYT60533.1"/>
    <property type="molecule type" value="Genomic_DNA"/>
</dbReference>
<dbReference type="GO" id="GO:0005829">
    <property type="term" value="C:cytosol"/>
    <property type="evidence" value="ECO:0007669"/>
    <property type="project" value="TreeGrafter"/>
</dbReference>
<dbReference type="Pfam" id="PF01156">
    <property type="entry name" value="IU_nuc_hydro"/>
    <property type="match status" value="1"/>
</dbReference>
<dbReference type="InterPro" id="IPR023186">
    <property type="entry name" value="IUNH"/>
</dbReference>
<dbReference type="InterPro" id="IPR015910">
    <property type="entry name" value="I/U_nuclsd_hydro_CS"/>
</dbReference>
<evidence type="ECO:0000313" key="4">
    <source>
        <dbReference type="EMBL" id="TYT60533.1"/>
    </source>
</evidence>
<dbReference type="PROSITE" id="PS01247">
    <property type="entry name" value="IUNH"/>
    <property type="match status" value="1"/>
</dbReference>
<organism evidence="4 5">
    <name type="scientific">Natrialba swarupiae</name>
    <dbReference type="NCBI Taxonomy" id="2448032"/>
    <lineage>
        <taxon>Archaea</taxon>
        <taxon>Methanobacteriati</taxon>
        <taxon>Methanobacteriota</taxon>
        <taxon>Stenosarchaea group</taxon>
        <taxon>Halobacteria</taxon>
        <taxon>Halobacteriales</taxon>
        <taxon>Natrialbaceae</taxon>
        <taxon>Natrialba</taxon>
    </lineage>
</organism>
<gene>
    <name evidence="4" type="ORF">FYC77_18360</name>
</gene>
<dbReference type="RefSeq" id="WP_149082953.1">
    <property type="nucleotide sequence ID" value="NZ_VTAW01000038.1"/>
</dbReference>
<feature type="domain" description="Inosine/uridine-preferring nucleoside hydrolase" evidence="3">
    <location>
        <begin position="5"/>
        <end position="297"/>
    </location>
</feature>
<dbReference type="Proteomes" id="UP000324104">
    <property type="component" value="Unassembled WGS sequence"/>
</dbReference>
<sequence length="307" mass="32911">MTKKLLIDTDPGCDDAVAIAAAVAHADLELVGLSTVAGNTTLENTTRNTLAILELLDRTEVPVARGCDRPFCRDLVHAEEVHGPGGIRGDMPEPTAEVIDDHGVSFIVEQARAHGDDLTIAAVGPWTNLAAAMHLEPDLPDMVADIYLMGGAAMTGGNVTPEAEFNVYVDPEAASHVVQYARPKMGGLDVTNRSKVAPELIEDYARRGVPFETIAAWFGYEDTDAIRERGIDDPPSVHDAAVVIDIVDDIFEYETYPVEVNTGHGPSRGATICDTRGAPGEEPNVDVAVDVDLERFQTTLAETLENL</sequence>